<dbReference type="NCBIfam" id="NF033768">
    <property type="entry name" value="myxo_SS_tail"/>
    <property type="match status" value="1"/>
</dbReference>
<organism evidence="1 2">
    <name type="scientific">Nannocystis radixulma</name>
    <dbReference type="NCBI Taxonomy" id="2995305"/>
    <lineage>
        <taxon>Bacteria</taxon>
        <taxon>Pseudomonadati</taxon>
        <taxon>Myxococcota</taxon>
        <taxon>Polyangia</taxon>
        <taxon>Nannocystales</taxon>
        <taxon>Nannocystaceae</taxon>
        <taxon>Nannocystis</taxon>
    </lineage>
</organism>
<protein>
    <submittedName>
        <fullName evidence="1">AgmX/PglI C-terminal domain-containing protein</fullName>
    </submittedName>
</protein>
<keyword evidence="2" id="KW-1185">Reference proteome</keyword>
<dbReference type="Proteomes" id="UP001217838">
    <property type="component" value="Unassembled WGS sequence"/>
</dbReference>
<dbReference type="EMBL" id="JAQNDN010000013">
    <property type="protein sequence ID" value="MDC0670630.1"/>
    <property type="molecule type" value="Genomic_DNA"/>
</dbReference>
<evidence type="ECO:0000313" key="2">
    <source>
        <dbReference type="Proteomes" id="UP001217838"/>
    </source>
</evidence>
<comment type="caution">
    <text evidence="1">The sequence shown here is derived from an EMBL/GenBank/DDBJ whole genome shotgun (WGS) entry which is preliminary data.</text>
</comment>
<dbReference type="InterPro" id="IPR049806">
    <property type="entry name" value="MasK-like_C"/>
</dbReference>
<evidence type="ECO:0000313" key="1">
    <source>
        <dbReference type="EMBL" id="MDC0670630.1"/>
    </source>
</evidence>
<name>A0ABT5BAH8_9BACT</name>
<proteinExistence type="predicted"/>
<accession>A0ABT5BAH8</accession>
<dbReference type="RefSeq" id="WP_272000451.1">
    <property type="nucleotide sequence ID" value="NZ_JAQNDN010000013.1"/>
</dbReference>
<reference evidence="1 2" key="1">
    <citation type="submission" date="2022-11" db="EMBL/GenBank/DDBJ databases">
        <title>Minimal conservation of predation-associated metabolite biosynthetic gene clusters underscores biosynthetic potential of Myxococcota including descriptions for ten novel species: Archangium lansinium sp. nov., Myxococcus landrumus sp. nov., Nannocystis bai.</title>
        <authorList>
            <person name="Ahearne A."/>
            <person name="Stevens C."/>
            <person name="Dowd S."/>
        </authorList>
    </citation>
    <scope>NUCLEOTIDE SEQUENCE [LARGE SCALE GENOMIC DNA]</scope>
    <source>
        <strain evidence="1 2">NCELM</strain>
    </source>
</reference>
<sequence length="123" mass="13240">MQAQLGPPDRTVSILWDPHGPKPLSVVPKSRGPNNINSGLFSAKPRVEYCYARALADRPELAGAVVVDLAVSAAGALDSVKIVSSRLAHPEVERCIIDALVRHTSWSGADVDVVIRWQFAFGL</sequence>
<gene>
    <name evidence="1" type="ORF">POL58_22935</name>
</gene>